<feature type="transmembrane region" description="Helical" evidence="3">
    <location>
        <begin position="112"/>
        <end position="134"/>
    </location>
</feature>
<evidence type="ECO:0000313" key="5">
    <source>
        <dbReference type="EMBL" id="KAL1406185.1"/>
    </source>
</evidence>
<dbReference type="GeneID" id="95988917"/>
<keyword evidence="1 3" id="KW-0812">Transmembrane</keyword>
<keyword evidence="3" id="KW-0472">Membrane</keyword>
<organism evidence="5 6">
    <name type="scientific">Vanrija albida</name>
    <dbReference type="NCBI Taxonomy" id="181172"/>
    <lineage>
        <taxon>Eukaryota</taxon>
        <taxon>Fungi</taxon>
        <taxon>Dikarya</taxon>
        <taxon>Basidiomycota</taxon>
        <taxon>Agaricomycotina</taxon>
        <taxon>Tremellomycetes</taxon>
        <taxon>Trichosporonales</taxon>
        <taxon>Trichosporonaceae</taxon>
        <taxon>Vanrija</taxon>
    </lineage>
</organism>
<feature type="compositionally biased region" description="Polar residues" evidence="2">
    <location>
        <begin position="558"/>
        <end position="571"/>
    </location>
</feature>
<feature type="compositionally biased region" description="Low complexity" evidence="2">
    <location>
        <begin position="331"/>
        <end position="364"/>
    </location>
</feature>
<evidence type="ECO:0000313" key="6">
    <source>
        <dbReference type="Proteomes" id="UP001565368"/>
    </source>
</evidence>
<feature type="transmembrane region" description="Helical" evidence="3">
    <location>
        <begin position="458"/>
        <end position="477"/>
    </location>
</feature>
<evidence type="ECO:0000256" key="3">
    <source>
        <dbReference type="SAM" id="Phobius"/>
    </source>
</evidence>
<proteinExistence type="inferred from homology"/>
<feature type="region of interest" description="Disordered" evidence="2">
    <location>
        <begin position="537"/>
        <end position="574"/>
    </location>
</feature>
<comment type="caution">
    <text evidence="5">The sequence shown here is derived from an EMBL/GenBank/DDBJ whole genome shotgun (WGS) entry which is preliminary data.</text>
</comment>
<protein>
    <submittedName>
        <fullName evidence="5">Peroxin</fullName>
    </submittedName>
</protein>
<feature type="compositionally biased region" description="Low complexity" evidence="2">
    <location>
        <begin position="295"/>
        <end position="309"/>
    </location>
</feature>
<comment type="similarity">
    <text evidence="1">Belongs to the OXA1/ALB3/YidC family.</text>
</comment>
<feature type="compositionally biased region" description="Low complexity" evidence="2">
    <location>
        <begin position="601"/>
        <end position="616"/>
    </location>
</feature>
<dbReference type="Pfam" id="PF04882">
    <property type="entry name" value="Peroxin-3"/>
    <property type="match status" value="1"/>
</dbReference>
<dbReference type="PANTHER" id="PTHR28080">
    <property type="entry name" value="PEROXISOMAL BIOGENESIS FACTOR 3"/>
    <property type="match status" value="1"/>
</dbReference>
<keyword evidence="3" id="KW-1133">Transmembrane helix</keyword>
<feature type="transmembrane region" description="Helical" evidence="3">
    <location>
        <begin position="498"/>
        <end position="515"/>
    </location>
</feature>
<reference evidence="5 6" key="1">
    <citation type="submission" date="2023-08" db="EMBL/GenBank/DDBJ databases">
        <title>Annotated Genome Sequence of Vanrija albida AlHP1.</title>
        <authorList>
            <person name="Herzog R."/>
        </authorList>
    </citation>
    <scope>NUCLEOTIDE SEQUENCE [LARGE SCALE GENOMIC DNA]</scope>
    <source>
        <strain evidence="5 6">AlHP1</strain>
    </source>
</reference>
<sequence length="1061" mass="113608">MASIRHGLRAAAAVRALPAHGSAGIGPRLPPFSARAFSSHMSSSRPLHRPRLPARATPAATRALSTDVAGEVAKVSEAAAGELATASEAAAAAWPPVEFLSDLILNTPTPSYGLSIIALTLALRFGITLPFTLWQRARVRKNREIIVPAMKKINDRLAVALVPEARRQGWSYEQYKKELKKRLANEQSALHKEHGTHPLLTMLSPIAVNIPILIVTSMAIRHAIAVHDSALAAESFLWLPKLGDVDPSHVLPIVGALLMFGNAEVGSRKRSGEDAAAVEAAIQDEQQSEAEADRASAAPKAKATPPSGKRPFSTSAVVGVAVPKRRRRVLPGAPGTGAPSPATVAAAGGASGRATAPAANARPPSSSPPPLEDIESAETQQVHRSVFERFMGKLNDSMRLFAIVFLPLGAIMPSGVVLYWVTSIGFTLCQHLYFSSKDRKERAARASPTAWQRRMRRALVLFGTASTAYLFVSYLLGRMRDGRIRALKERRERETIKAHFTSLLSTISFTLYALLPTLQPQLFAAYPVEATSQALQAKSNPAAAPPAGASISDLGSLPATSSEATPGSTPADSLLLEGHAEPADRELAVPHVHAPGTIAESVTSVAESETTSGSASDNGGPHPGESWASEFQSRLGTSEAQTEDDMLTASTVSQSISLPPTDTSSAIPSPTSERLPLESPRIAGGFSPPSLSPPVPRSLLPRPLTRAPRRSCGVTSRWRVSVAPWVSAELTAIGITRAFATAYLVPLVYLLTSSQLTILARTRYLSDIKTANAVNAERERDARQRDTAKRSWFGYFSVDAMGLGDYVDRGTAAVDALSSIPVVGYATKIIGRMLPWGHAQAVAVLPDTPEAVAAREAAAELDRAEAERLFLTYSWWLLHEGWRGVASRVELAVDKVFGSMPLKRDISAQDWDNLVREIRAGVETDVDDTGKVHLYDFSPNILPPTPLPPSYEDCPLPLDPAESGPYLVSLLSQTAEQVSGPDARLLIDRGVGAMLAGLADNLRADVFGDDRRRLADLLPELNRWGRSIWEGIPDGGVETLLALPEFEAFAALIFGDWAPRS</sequence>
<accession>A0ABR3PUP7</accession>
<dbReference type="Proteomes" id="UP001565368">
    <property type="component" value="Unassembled WGS sequence"/>
</dbReference>
<feature type="compositionally biased region" description="Polar residues" evidence="2">
    <location>
        <begin position="629"/>
        <end position="640"/>
    </location>
</feature>
<feature type="region of interest" description="Disordered" evidence="2">
    <location>
        <begin position="283"/>
        <end position="317"/>
    </location>
</feature>
<dbReference type="RefSeq" id="XP_069206129.1">
    <property type="nucleotide sequence ID" value="XM_069356288.1"/>
</dbReference>
<dbReference type="Pfam" id="PF02096">
    <property type="entry name" value="60KD_IMP"/>
    <property type="match status" value="1"/>
</dbReference>
<comment type="subcellular location">
    <subcellularLocation>
        <location evidence="1">Membrane</location>
        <topology evidence="1">Multi-pass membrane protein</topology>
    </subcellularLocation>
</comment>
<keyword evidence="6" id="KW-1185">Reference proteome</keyword>
<dbReference type="InterPro" id="IPR028055">
    <property type="entry name" value="YidC/Oxa/ALB_C"/>
</dbReference>
<feature type="region of interest" description="Disordered" evidence="2">
    <location>
        <begin position="329"/>
        <end position="378"/>
    </location>
</feature>
<dbReference type="EMBL" id="JBBXJM010000006">
    <property type="protein sequence ID" value="KAL1406185.1"/>
    <property type="molecule type" value="Genomic_DNA"/>
</dbReference>
<evidence type="ECO:0000256" key="1">
    <source>
        <dbReference type="RuleBase" id="RU003945"/>
    </source>
</evidence>
<feature type="region of interest" description="Disordered" evidence="2">
    <location>
        <begin position="601"/>
        <end position="703"/>
    </location>
</feature>
<feature type="domain" description="Membrane insertase YidC/Oxa/ALB C-terminal" evidence="4">
    <location>
        <begin position="112"/>
        <end position="265"/>
    </location>
</feature>
<dbReference type="PANTHER" id="PTHR28080:SF1">
    <property type="entry name" value="PEROXISOMAL BIOGENESIS FACTOR 3"/>
    <property type="match status" value="1"/>
</dbReference>
<evidence type="ECO:0000259" key="4">
    <source>
        <dbReference type="Pfam" id="PF02096"/>
    </source>
</evidence>
<feature type="transmembrane region" description="Helical" evidence="3">
    <location>
        <begin position="400"/>
        <end position="421"/>
    </location>
</feature>
<name>A0ABR3PUP7_9TREE</name>
<gene>
    <name evidence="5" type="primary">PEX3</name>
    <name evidence="5" type="ORF">Q8F55_007874</name>
</gene>
<evidence type="ECO:0000256" key="2">
    <source>
        <dbReference type="SAM" id="MobiDB-lite"/>
    </source>
</evidence>
<feature type="compositionally biased region" description="Polar residues" evidence="2">
    <location>
        <begin position="648"/>
        <end position="672"/>
    </location>
</feature>
<dbReference type="InterPro" id="IPR006966">
    <property type="entry name" value="Peroxin-3"/>
</dbReference>